<evidence type="ECO:0000256" key="3">
    <source>
        <dbReference type="ARBA" id="ARBA00012578"/>
    </source>
</evidence>
<evidence type="ECO:0000259" key="17">
    <source>
        <dbReference type="PROSITE" id="PS51481"/>
    </source>
</evidence>
<keyword evidence="7" id="KW-0418">Kinase</keyword>
<dbReference type="EMBL" id="JARBHB010000010">
    <property type="protein sequence ID" value="KAJ8874207.1"/>
    <property type="molecule type" value="Genomic_DNA"/>
</dbReference>
<comment type="subunit">
    <text evidence="12">Homodimer. Interacts with IFIH1 (via the CARD domains), the interaction is inhibited by viral infection.</text>
</comment>
<dbReference type="InterPro" id="IPR004007">
    <property type="entry name" value="DhaL_dom"/>
</dbReference>
<proteinExistence type="predicted"/>
<keyword evidence="5" id="KW-0808">Transferase</keyword>
<comment type="catalytic activity">
    <reaction evidence="15">
        <text>dihydroxyacetone + ATP = dihydroxyacetone phosphate + ADP + H(+)</text>
        <dbReference type="Rhea" id="RHEA:15773"/>
        <dbReference type="ChEBI" id="CHEBI:15378"/>
        <dbReference type="ChEBI" id="CHEBI:16016"/>
        <dbReference type="ChEBI" id="CHEBI:30616"/>
        <dbReference type="ChEBI" id="CHEBI:57642"/>
        <dbReference type="ChEBI" id="CHEBI:456216"/>
        <dbReference type="EC" id="2.7.1.29"/>
    </reaction>
</comment>
<evidence type="ECO:0000256" key="11">
    <source>
        <dbReference type="ARBA" id="ARBA00045490"/>
    </source>
</evidence>
<evidence type="ECO:0000256" key="14">
    <source>
        <dbReference type="ARBA" id="ARBA00048526"/>
    </source>
</evidence>
<organism evidence="18 19">
    <name type="scientific">Dryococelus australis</name>
    <dbReference type="NCBI Taxonomy" id="614101"/>
    <lineage>
        <taxon>Eukaryota</taxon>
        <taxon>Metazoa</taxon>
        <taxon>Ecdysozoa</taxon>
        <taxon>Arthropoda</taxon>
        <taxon>Hexapoda</taxon>
        <taxon>Insecta</taxon>
        <taxon>Pterygota</taxon>
        <taxon>Neoptera</taxon>
        <taxon>Polyneoptera</taxon>
        <taxon>Phasmatodea</taxon>
        <taxon>Verophasmatodea</taxon>
        <taxon>Anareolatae</taxon>
        <taxon>Phasmatidae</taxon>
        <taxon>Eurycanthinae</taxon>
        <taxon>Dryococelus</taxon>
    </lineage>
</organism>
<dbReference type="SMART" id="SM01120">
    <property type="entry name" value="Dak2"/>
    <property type="match status" value="1"/>
</dbReference>
<dbReference type="Gene3D" id="1.25.40.340">
    <property type="match status" value="2"/>
</dbReference>
<evidence type="ECO:0000259" key="16">
    <source>
        <dbReference type="PROSITE" id="PS51480"/>
    </source>
</evidence>
<evidence type="ECO:0000256" key="8">
    <source>
        <dbReference type="ARBA" id="ARBA00022840"/>
    </source>
</evidence>
<keyword evidence="8" id="KW-0067">ATP-binding</keyword>
<dbReference type="InterPro" id="IPR004006">
    <property type="entry name" value="DhaK_dom"/>
</dbReference>
<accession>A0ABQ9GQB8</accession>
<dbReference type="Gene3D" id="3.40.50.10440">
    <property type="entry name" value="Dihydroxyacetone kinase, domain 1"/>
    <property type="match status" value="1"/>
</dbReference>
<feature type="domain" description="DhaK" evidence="17">
    <location>
        <begin position="41"/>
        <end position="349"/>
    </location>
</feature>
<dbReference type="EC" id="2.7.1.29" evidence="1"/>
<dbReference type="PANTHER" id="PTHR28629:SF4">
    <property type="entry name" value="TRIOKINASE_FMN CYCLASE"/>
    <property type="match status" value="1"/>
</dbReference>
<comment type="catalytic activity">
    <reaction evidence="13">
        <text>D-glyceraldehyde + ATP = D-glyceraldehyde 3-phosphate + ADP + H(+)</text>
        <dbReference type="Rhea" id="RHEA:13941"/>
        <dbReference type="ChEBI" id="CHEBI:15378"/>
        <dbReference type="ChEBI" id="CHEBI:17378"/>
        <dbReference type="ChEBI" id="CHEBI:30616"/>
        <dbReference type="ChEBI" id="CHEBI:59776"/>
        <dbReference type="ChEBI" id="CHEBI:456216"/>
        <dbReference type="EC" id="2.7.1.28"/>
    </reaction>
</comment>
<dbReference type="PROSITE" id="PS51481">
    <property type="entry name" value="DHAK"/>
    <property type="match status" value="1"/>
</dbReference>
<evidence type="ECO:0000313" key="19">
    <source>
        <dbReference type="Proteomes" id="UP001159363"/>
    </source>
</evidence>
<dbReference type="Gene3D" id="3.30.1180.20">
    <property type="entry name" value="Dihydroxyacetone kinase, domain 2"/>
    <property type="match status" value="1"/>
</dbReference>
<dbReference type="SUPFAM" id="SSF101473">
    <property type="entry name" value="DhaL-like"/>
    <property type="match status" value="2"/>
</dbReference>
<evidence type="ECO:0000256" key="2">
    <source>
        <dbReference type="ARBA" id="ARBA00012110"/>
    </source>
</evidence>
<evidence type="ECO:0000256" key="4">
    <source>
        <dbReference type="ARBA" id="ARBA00018932"/>
    </source>
</evidence>
<reference evidence="18 19" key="1">
    <citation type="submission" date="2023-02" db="EMBL/GenBank/DDBJ databases">
        <title>LHISI_Scaffold_Assembly.</title>
        <authorList>
            <person name="Stuart O.P."/>
            <person name="Cleave R."/>
            <person name="Magrath M.J.L."/>
            <person name="Mikheyev A.S."/>
        </authorList>
    </citation>
    <scope>NUCLEOTIDE SEQUENCE [LARGE SCALE GENOMIC DNA]</scope>
    <source>
        <strain evidence="18">Daus_M_001</strain>
        <tissue evidence="18">Leg muscle</tissue>
    </source>
</reference>
<dbReference type="EC" id="2.7.1.28" evidence="2"/>
<keyword evidence="9" id="KW-0170">Cobalt</keyword>
<comment type="catalytic activity">
    <reaction evidence="14">
        <text>FAD = riboflavin cyclic-4',5'-phosphate + AMP + H(+)</text>
        <dbReference type="Rhea" id="RHEA:13729"/>
        <dbReference type="ChEBI" id="CHEBI:15378"/>
        <dbReference type="ChEBI" id="CHEBI:57692"/>
        <dbReference type="ChEBI" id="CHEBI:76202"/>
        <dbReference type="ChEBI" id="CHEBI:456215"/>
        <dbReference type="EC" id="4.6.1.15"/>
    </reaction>
</comment>
<dbReference type="PROSITE" id="PS51480">
    <property type="entry name" value="DHAL"/>
    <property type="match status" value="1"/>
</dbReference>
<dbReference type="EC" id="4.6.1.15" evidence="3"/>
<keyword evidence="6" id="KW-0547">Nucleotide-binding</keyword>
<evidence type="ECO:0000256" key="1">
    <source>
        <dbReference type="ARBA" id="ARBA00012107"/>
    </source>
</evidence>
<protein>
    <recommendedName>
        <fullName evidence="4">Triokinase/FMN cyclase</fullName>
        <ecNumber evidence="2">2.7.1.28</ecNumber>
        <ecNumber evidence="1">2.7.1.29</ecNumber>
        <ecNumber evidence="3">4.6.1.15</ecNumber>
    </recommendedName>
    <alternativeName>
        <fullName evidence="10">Bifunctional ATP-dependent dihydroxyacetone kinase/FAD-AMP lyase (cyclizing)</fullName>
    </alternativeName>
</protein>
<dbReference type="PANTHER" id="PTHR28629">
    <property type="entry name" value="TRIOKINASE/FMN CYCLASE"/>
    <property type="match status" value="1"/>
</dbReference>
<name>A0ABQ9GQB8_9NEOP</name>
<dbReference type="Pfam" id="PF02733">
    <property type="entry name" value="Dak1"/>
    <property type="match status" value="1"/>
</dbReference>
<dbReference type="InterPro" id="IPR050861">
    <property type="entry name" value="Dihydroxyacetone_Kinase"/>
</dbReference>
<comment type="caution">
    <text evidence="18">The sequence shown here is derived from an EMBL/GenBank/DDBJ whole genome shotgun (WGS) entry which is preliminary data.</text>
</comment>
<sequence length="680" mass="72025">MLGYTNGDTNFVDIVNNGDKLQVYGYSPETKFVWWFAAGARMCAMVDDALAGLVLINPSVVLLKEERAVVRQDYKQLGGRVMLVSGGASGHEPYPAGYVGPGMLTAAVVGDVSVAPPPLMIVRVVRRLVQNQKEGALLIACNKSGDRLSFAIAARQLNAEGVQVKLVETGEMSGAVLIFKLAGAMVERGTSLDELFSMCSRVVVGLVTIIANPDVSVQSQSFSDVCSEDDDENLEIHDGKETYEASVAVLTKVIVAVHKQLTYLPSPSSQGCQITLLVNNMGQMSKLEEQAFAVKTTKQFLSHGYEVKRLYCGSFTTSSKVKGFSISVIKILCADMVDLLDAPTSASAWPRTPCRACWKDGVASDRLAWQDEVSSDWLMAPREGTLDQIEGEVNAQATGISNSKVLQVVLCATCSVVACEGQLNLLDCKDGDCGTTLKRGAEAVAKAIQAQQINCESPSALLAGLSYICGNAMGGASGAMYCVLFAAAAQRPFIVEKVYQSALHMLGSQFASIPAHREHPATRGAAARSGLASVTPVNRAQPVNVPHLSADQVSLNRWPWSTGPLFQELSESSSWTTGNGAAALKAGTEAIVRYGGVKVGSNTMLDSLAAAATAVDECTRSSPGDGVTAARRAAEAAELAAIRTGGHGELRHYPDPGAHAIGIWLRAVCEGLQQIYKAGR</sequence>
<gene>
    <name evidence="18" type="ORF">PR048_025049</name>
</gene>
<evidence type="ECO:0000256" key="10">
    <source>
        <dbReference type="ARBA" id="ARBA00032426"/>
    </source>
</evidence>
<evidence type="ECO:0000256" key="12">
    <source>
        <dbReference type="ARBA" id="ARBA00046681"/>
    </source>
</evidence>
<comment type="function">
    <text evidence="11">Catalyzes both the phosphorylation of dihydroxyacetone and of glyceraldehyde, and the splitting of ribonucleoside diphosphate-X compounds among which FAD is the best substrate. Represses IFIH1-mediated cellular antiviral response.</text>
</comment>
<dbReference type="Pfam" id="PF02734">
    <property type="entry name" value="Dak2"/>
    <property type="match status" value="2"/>
</dbReference>
<evidence type="ECO:0000313" key="18">
    <source>
        <dbReference type="EMBL" id="KAJ8874207.1"/>
    </source>
</evidence>
<dbReference type="InterPro" id="IPR036117">
    <property type="entry name" value="DhaL_dom_sf"/>
</dbReference>
<evidence type="ECO:0000256" key="15">
    <source>
        <dbReference type="ARBA" id="ARBA00048898"/>
    </source>
</evidence>
<dbReference type="SUPFAM" id="SSF82549">
    <property type="entry name" value="DAK1/DegV-like"/>
    <property type="match status" value="1"/>
</dbReference>
<evidence type="ECO:0000256" key="7">
    <source>
        <dbReference type="ARBA" id="ARBA00022777"/>
    </source>
</evidence>
<feature type="domain" description="DhaL" evidence="16">
    <location>
        <begin position="403"/>
        <end position="670"/>
    </location>
</feature>
<evidence type="ECO:0000256" key="13">
    <source>
        <dbReference type="ARBA" id="ARBA00047974"/>
    </source>
</evidence>
<evidence type="ECO:0000256" key="9">
    <source>
        <dbReference type="ARBA" id="ARBA00023285"/>
    </source>
</evidence>
<dbReference type="Proteomes" id="UP001159363">
    <property type="component" value="Chromosome 9"/>
</dbReference>
<evidence type="ECO:0000256" key="5">
    <source>
        <dbReference type="ARBA" id="ARBA00022679"/>
    </source>
</evidence>
<keyword evidence="19" id="KW-1185">Reference proteome</keyword>
<evidence type="ECO:0000256" key="6">
    <source>
        <dbReference type="ARBA" id="ARBA00022741"/>
    </source>
</evidence>